<dbReference type="OrthoDB" id="9781413at2"/>
<accession>A0A0D6ZBS7</accession>
<dbReference type="Gene3D" id="3.40.50.1000">
    <property type="entry name" value="HAD superfamily/HAD-like"/>
    <property type="match status" value="1"/>
</dbReference>
<dbReference type="SUPFAM" id="SSF56784">
    <property type="entry name" value="HAD-like"/>
    <property type="match status" value="1"/>
</dbReference>
<keyword evidence="2" id="KW-1185">Reference proteome</keyword>
<dbReference type="GO" id="GO:0000287">
    <property type="term" value="F:magnesium ion binding"/>
    <property type="evidence" value="ECO:0007669"/>
    <property type="project" value="TreeGrafter"/>
</dbReference>
<dbReference type="EMBL" id="JXIQ01000021">
    <property type="protein sequence ID" value="KIY23239.1"/>
    <property type="molecule type" value="Genomic_DNA"/>
</dbReference>
<gene>
    <name evidence="1" type="ORF">UB32_03815</name>
</gene>
<dbReference type="PROSITE" id="PS01228">
    <property type="entry name" value="COF_1"/>
    <property type="match status" value="1"/>
</dbReference>
<dbReference type="AlphaFoldDB" id="A0A0D6ZBS7"/>
<dbReference type="InterPro" id="IPR000150">
    <property type="entry name" value="Cof"/>
</dbReference>
<proteinExistence type="predicted"/>
<name>A0A0D6ZBS7_9BACI</name>
<dbReference type="NCBIfam" id="TIGR00099">
    <property type="entry name" value="Cof-subfamily"/>
    <property type="match status" value="1"/>
</dbReference>
<dbReference type="PANTHER" id="PTHR10000">
    <property type="entry name" value="PHOSPHOSERINE PHOSPHATASE"/>
    <property type="match status" value="1"/>
</dbReference>
<dbReference type="GO" id="GO:0005829">
    <property type="term" value="C:cytosol"/>
    <property type="evidence" value="ECO:0007669"/>
    <property type="project" value="TreeGrafter"/>
</dbReference>
<dbReference type="GO" id="GO:0016791">
    <property type="term" value="F:phosphatase activity"/>
    <property type="evidence" value="ECO:0007669"/>
    <property type="project" value="UniProtKB-ARBA"/>
</dbReference>
<dbReference type="PANTHER" id="PTHR10000:SF23">
    <property type="entry name" value="5-AMINO-6-(5-PHOSPHO-D-RIBITYLAMINO)URACIL PHOSPHATASE YITU"/>
    <property type="match status" value="1"/>
</dbReference>
<dbReference type="InterPro" id="IPR036412">
    <property type="entry name" value="HAD-like_sf"/>
</dbReference>
<dbReference type="RefSeq" id="WP_044391338.1">
    <property type="nucleotide sequence ID" value="NZ_JXIQ01000021.1"/>
</dbReference>
<organism evidence="1 2">
    <name type="scientific">Mesobacillus subterraneus</name>
    <dbReference type="NCBI Taxonomy" id="285983"/>
    <lineage>
        <taxon>Bacteria</taxon>
        <taxon>Bacillati</taxon>
        <taxon>Bacillota</taxon>
        <taxon>Bacilli</taxon>
        <taxon>Bacillales</taxon>
        <taxon>Bacillaceae</taxon>
        <taxon>Mesobacillus</taxon>
    </lineage>
</organism>
<sequence length="272" mass="30782">MAEKHLIALDLDGTLLTDDKKISERNKLVIRKAREEGHIVMIATGRPFRSSEMYYHELQLDSPIVNFNGAFIHHPLDNSWGVHHSPLSINVAMDIVEALDDFKFHNIIAEVIDEVYIHYHDEKSLDIFNIGNPHITTGDLRRFLTASPTSMLIHSDEEYVRKIRTHLSDVHAEVIEHRSWAAPYHVIEIIKNGLNKAVGLKKAADYFQIPAERIIAFGDEDNDLEMLEYAGRGIAMGNAVLEAKNIANEVTLTNEEDGIAVYLNDLLNLKAL</sequence>
<dbReference type="SFLD" id="SFLDS00003">
    <property type="entry name" value="Haloacid_Dehalogenase"/>
    <property type="match status" value="1"/>
</dbReference>
<dbReference type="Proteomes" id="UP000032512">
    <property type="component" value="Unassembled WGS sequence"/>
</dbReference>
<dbReference type="NCBIfam" id="TIGR01484">
    <property type="entry name" value="HAD-SF-IIB"/>
    <property type="match status" value="1"/>
</dbReference>
<comment type="caution">
    <text evidence="1">The sequence shown here is derived from an EMBL/GenBank/DDBJ whole genome shotgun (WGS) entry which is preliminary data.</text>
</comment>
<evidence type="ECO:0000313" key="1">
    <source>
        <dbReference type="EMBL" id="KIY23239.1"/>
    </source>
</evidence>
<dbReference type="SFLD" id="SFLDG01140">
    <property type="entry name" value="C2.B:_Phosphomannomutase_and_P"/>
    <property type="match status" value="1"/>
</dbReference>
<reference evidence="1 2" key="1">
    <citation type="submission" date="2015-01" db="EMBL/GenBank/DDBJ databases">
        <title>Draft genome sequences of the supercritical CO2 tolerant bacteria Bacillus subterraneus MITOT1 and Bacillus cereus MIT0214.</title>
        <authorList>
            <person name="Peet K.C."/>
            <person name="Thompson J.R."/>
        </authorList>
    </citation>
    <scope>NUCLEOTIDE SEQUENCE [LARGE SCALE GENOMIC DNA]</scope>
    <source>
        <strain evidence="1 2">MITOT1</strain>
    </source>
</reference>
<dbReference type="PATRIC" id="fig|285983.3.peg.2807"/>
<evidence type="ECO:0000313" key="2">
    <source>
        <dbReference type="Proteomes" id="UP000032512"/>
    </source>
</evidence>
<dbReference type="Pfam" id="PF08282">
    <property type="entry name" value="Hydrolase_3"/>
    <property type="match status" value="1"/>
</dbReference>
<dbReference type="Gene3D" id="3.30.1240.10">
    <property type="match status" value="1"/>
</dbReference>
<dbReference type="CDD" id="cd07516">
    <property type="entry name" value="HAD_Pase"/>
    <property type="match status" value="1"/>
</dbReference>
<dbReference type="InterPro" id="IPR023214">
    <property type="entry name" value="HAD_sf"/>
</dbReference>
<dbReference type="InterPro" id="IPR006379">
    <property type="entry name" value="HAD-SF_hydro_IIB"/>
</dbReference>
<protein>
    <submittedName>
        <fullName evidence="1">Phosphatase</fullName>
    </submittedName>
</protein>